<feature type="compositionally biased region" description="Low complexity" evidence="1">
    <location>
        <begin position="351"/>
        <end position="365"/>
    </location>
</feature>
<feature type="compositionally biased region" description="Acidic residues" evidence="1">
    <location>
        <begin position="150"/>
        <end position="165"/>
    </location>
</feature>
<feature type="compositionally biased region" description="Basic and acidic residues" evidence="1">
    <location>
        <begin position="58"/>
        <end position="96"/>
    </location>
</feature>
<feature type="compositionally biased region" description="Basic residues" evidence="1">
    <location>
        <begin position="1"/>
        <end position="13"/>
    </location>
</feature>
<name>A0AAV5KIN7_9ROSI</name>
<evidence type="ECO:0000256" key="1">
    <source>
        <dbReference type="SAM" id="MobiDB-lite"/>
    </source>
</evidence>
<feature type="compositionally biased region" description="Basic and acidic residues" evidence="1">
    <location>
        <begin position="14"/>
        <end position="46"/>
    </location>
</feature>
<accession>A0AAV5KIN7</accession>
<proteinExistence type="predicted"/>
<feature type="compositionally biased region" description="Basic and acidic residues" evidence="1">
    <location>
        <begin position="179"/>
        <end position="192"/>
    </location>
</feature>
<evidence type="ECO:0000313" key="3">
    <source>
        <dbReference type="Proteomes" id="UP001054252"/>
    </source>
</evidence>
<feature type="compositionally biased region" description="Acidic residues" evidence="1">
    <location>
        <begin position="47"/>
        <end position="57"/>
    </location>
</feature>
<dbReference type="PANTHER" id="PTHR33700">
    <property type="entry name" value="MYB-LIKE PROTEIN X"/>
    <property type="match status" value="1"/>
</dbReference>
<feature type="compositionally biased region" description="Polar residues" evidence="1">
    <location>
        <begin position="426"/>
        <end position="435"/>
    </location>
</feature>
<feature type="compositionally biased region" description="Polar residues" evidence="1">
    <location>
        <begin position="273"/>
        <end position="284"/>
    </location>
</feature>
<feature type="compositionally biased region" description="Polar residues" evidence="1">
    <location>
        <begin position="311"/>
        <end position="348"/>
    </location>
</feature>
<feature type="compositionally biased region" description="Basic and acidic residues" evidence="1">
    <location>
        <begin position="113"/>
        <end position="127"/>
    </location>
</feature>
<feature type="compositionally biased region" description="Basic and acidic residues" evidence="1">
    <location>
        <begin position="207"/>
        <end position="218"/>
    </location>
</feature>
<feature type="region of interest" description="Disordered" evidence="1">
    <location>
        <begin position="1"/>
        <end position="479"/>
    </location>
</feature>
<feature type="compositionally biased region" description="Acidic residues" evidence="1">
    <location>
        <begin position="97"/>
        <end position="112"/>
    </location>
</feature>
<feature type="compositionally biased region" description="Polar residues" evidence="1">
    <location>
        <begin position="391"/>
        <end position="414"/>
    </location>
</feature>
<feature type="compositionally biased region" description="Basic and acidic residues" evidence="1">
    <location>
        <begin position="230"/>
        <end position="239"/>
    </location>
</feature>
<dbReference type="EMBL" id="BPVZ01000065">
    <property type="protein sequence ID" value="GKV24356.1"/>
    <property type="molecule type" value="Genomic_DNA"/>
</dbReference>
<gene>
    <name evidence="2" type="ORF">SLEP1_g33978</name>
</gene>
<protein>
    <submittedName>
        <fullName evidence="2">Uncharacterized protein</fullName>
    </submittedName>
</protein>
<dbReference type="Proteomes" id="UP001054252">
    <property type="component" value="Unassembled WGS sequence"/>
</dbReference>
<comment type="caution">
    <text evidence="2">The sequence shown here is derived from an EMBL/GenBank/DDBJ whole genome shotgun (WGS) entry which is preliminary data.</text>
</comment>
<keyword evidence="3" id="KW-1185">Reference proteome</keyword>
<reference evidence="2 3" key="1">
    <citation type="journal article" date="2021" name="Commun. Biol.">
        <title>The genome of Shorea leprosula (Dipterocarpaceae) highlights the ecological relevance of drought in aseasonal tropical rainforests.</title>
        <authorList>
            <person name="Ng K.K.S."/>
            <person name="Kobayashi M.J."/>
            <person name="Fawcett J.A."/>
            <person name="Hatakeyama M."/>
            <person name="Paape T."/>
            <person name="Ng C.H."/>
            <person name="Ang C.C."/>
            <person name="Tnah L.H."/>
            <person name="Lee C.T."/>
            <person name="Nishiyama T."/>
            <person name="Sese J."/>
            <person name="O'Brien M.J."/>
            <person name="Copetti D."/>
            <person name="Mohd Noor M.I."/>
            <person name="Ong R.C."/>
            <person name="Putra M."/>
            <person name="Sireger I.Z."/>
            <person name="Indrioko S."/>
            <person name="Kosugi Y."/>
            <person name="Izuno A."/>
            <person name="Isagi Y."/>
            <person name="Lee S.L."/>
            <person name="Shimizu K.K."/>
        </authorList>
    </citation>
    <scope>NUCLEOTIDE SEQUENCE [LARGE SCALE GENOMIC DNA]</scope>
    <source>
        <strain evidence="2">214</strain>
    </source>
</reference>
<evidence type="ECO:0000313" key="2">
    <source>
        <dbReference type="EMBL" id="GKV24356.1"/>
    </source>
</evidence>
<feature type="compositionally biased region" description="Basic and acidic residues" evidence="1">
    <location>
        <begin position="293"/>
        <end position="302"/>
    </location>
</feature>
<dbReference type="AlphaFoldDB" id="A0AAV5KIN7"/>
<dbReference type="PANTHER" id="PTHR33700:SF4">
    <property type="entry name" value="MYB-LIKE PROTEIN X"/>
    <property type="match status" value="1"/>
</dbReference>
<sequence>MIKKSPSRNQRSKGLREFDAERVDGILKLGRKDLPRIEDVHKIEKHEEEEETLAEEEDNKHEEQQDEEASKHEEEDQEEINKHGEDEQEEVNKNDEEEREEEENNHEDEDQEEVNKNEEMEAEGRGDGDDEVDENEQEKVAGQADHAEDFVDEENEEKEGQEENENSSNDQNQKGGGRISHEAREEHYKADDASSAVSHDVQIIGTENEKLGTEKSDENSTIIIMGAENEANKTEETAGHENNLQLKSEEEKHTEAGNSLNNTIAEEKDHKISSYNSGNHSLPNATKAADSNDVARSKESTKKSAVVNAETLDSVQNGVATTSVSKESQNTTEAAVTTGEQSNQQSIELEQANNLSSSSNQLDANTTVSTKTENAKAATSEIIKPNATAEGGNSSESLTTKETTGATQNENSEGNHGLGGTDESTDLSSTNATIDESQHDPIDSSESTLPQDEEDTRVDLSTLPDTRTEGSNIDYAAAE</sequence>
<organism evidence="2 3">
    <name type="scientific">Rubroshorea leprosula</name>
    <dbReference type="NCBI Taxonomy" id="152421"/>
    <lineage>
        <taxon>Eukaryota</taxon>
        <taxon>Viridiplantae</taxon>
        <taxon>Streptophyta</taxon>
        <taxon>Embryophyta</taxon>
        <taxon>Tracheophyta</taxon>
        <taxon>Spermatophyta</taxon>
        <taxon>Magnoliopsida</taxon>
        <taxon>eudicotyledons</taxon>
        <taxon>Gunneridae</taxon>
        <taxon>Pentapetalae</taxon>
        <taxon>rosids</taxon>
        <taxon>malvids</taxon>
        <taxon>Malvales</taxon>
        <taxon>Dipterocarpaceae</taxon>
        <taxon>Rubroshorea</taxon>
    </lineage>
</organism>